<dbReference type="SUPFAM" id="SSF54631">
    <property type="entry name" value="CBS-domain pair"/>
    <property type="match status" value="1"/>
</dbReference>
<evidence type="ECO:0000256" key="2">
    <source>
        <dbReference type="PROSITE-ProRule" id="PRU00703"/>
    </source>
</evidence>
<comment type="caution">
    <text evidence="4">The sequence shown here is derived from an EMBL/GenBank/DDBJ whole genome shotgun (WGS) entry which is preliminary data.</text>
</comment>
<accession>A0A4R1I3J3</accession>
<reference evidence="4 5" key="1">
    <citation type="submission" date="2019-03" db="EMBL/GenBank/DDBJ databases">
        <title>Genomic Encyclopedia of Type Strains, Phase IV (KMG-IV): sequencing the most valuable type-strain genomes for metagenomic binning, comparative biology and taxonomic classification.</title>
        <authorList>
            <person name="Goeker M."/>
        </authorList>
    </citation>
    <scope>NUCLEOTIDE SEQUENCE [LARGE SCALE GENOMIC DNA]</scope>
    <source>
        <strain evidence="4 5">DSM 101</strain>
    </source>
</reference>
<dbReference type="Pfam" id="PF00571">
    <property type="entry name" value="CBS"/>
    <property type="match status" value="2"/>
</dbReference>
<proteinExistence type="predicted"/>
<sequence length="143" mass="15702">MTVRTILEEKGFDVQTIAPEATLREATELLAAKRIGAIVVTDPERRVVGILSERDVVRVVGLDGPGRLDDTVASVMTSRVVTCEGNETVHQIMEHMTAGRFRHLPVVQGGKLVGIISIGDVVKQRLAEMERESHAMREYILSA</sequence>
<evidence type="ECO:0000313" key="5">
    <source>
        <dbReference type="Proteomes" id="UP000295030"/>
    </source>
</evidence>
<dbReference type="PROSITE" id="PS51371">
    <property type="entry name" value="CBS"/>
    <property type="match status" value="2"/>
</dbReference>
<organism evidence="4 5">
    <name type="scientific">Ancylobacter aquaticus</name>
    <dbReference type="NCBI Taxonomy" id="100"/>
    <lineage>
        <taxon>Bacteria</taxon>
        <taxon>Pseudomonadati</taxon>
        <taxon>Pseudomonadota</taxon>
        <taxon>Alphaproteobacteria</taxon>
        <taxon>Hyphomicrobiales</taxon>
        <taxon>Xanthobacteraceae</taxon>
        <taxon>Ancylobacter</taxon>
    </lineage>
</organism>
<dbReference type="InterPro" id="IPR044725">
    <property type="entry name" value="CBSX3_CBS_dom"/>
</dbReference>
<dbReference type="InterPro" id="IPR046342">
    <property type="entry name" value="CBS_dom_sf"/>
</dbReference>
<dbReference type="RefSeq" id="WP_018391296.1">
    <property type="nucleotide sequence ID" value="NZ_SMFY01000002.1"/>
</dbReference>
<protein>
    <submittedName>
        <fullName evidence="4">CBS domain protein</fullName>
    </submittedName>
</protein>
<evidence type="ECO:0000259" key="3">
    <source>
        <dbReference type="PROSITE" id="PS51371"/>
    </source>
</evidence>
<feature type="domain" description="CBS" evidence="3">
    <location>
        <begin position="76"/>
        <end position="133"/>
    </location>
</feature>
<dbReference type="CDD" id="cd04623">
    <property type="entry name" value="CBS_pair_bac_euk"/>
    <property type="match status" value="1"/>
</dbReference>
<evidence type="ECO:0000313" key="4">
    <source>
        <dbReference type="EMBL" id="TCK28571.1"/>
    </source>
</evidence>
<keyword evidence="5" id="KW-1185">Reference proteome</keyword>
<keyword evidence="1 2" id="KW-0129">CBS domain</keyword>
<dbReference type="AlphaFoldDB" id="A0A4R1I3J3"/>
<name>A0A4R1I3J3_ANCAQ</name>
<dbReference type="EMBL" id="SMFY01000002">
    <property type="protein sequence ID" value="TCK28571.1"/>
    <property type="molecule type" value="Genomic_DNA"/>
</dbReference>
<dbReference type="OrthoDB" id="9807125at2"/>
<gene>
    <name evidence="4" type="ORF">EV667_2578</name>
</gene>
<dbReference type="Gene3D" id="3.10.580.10">
    <property type="entry name" value="CBS-domain"/>
    <property type="match status" value="1"/>
</dbReference>
<dbReference type="InterPro" id="IPR000644">
    <property type="entry name" value="CBS_dom"/>
</dbReference>
<dbReference type="SMART" id="SM00116">
    <property type="entry name" value="CBS"/>
    <property type="match status" value="2"/>
</dbReference>
<dbReference type="PANTHER" id="PTHR43080:SF2">
    <property type="entry name" value="CBS DOMAIN-CONTAINING PROTEIN"/>
    <property type="match status" value="1"/>
</dbReference>
<evidence type="ECO:0000256" key="1">
    <source>
        <dbReference type="ARBA" id="ARBA00023122"/>
    </source>
</evidence>
<feature type="domain" description="CBS" evidence="3">
    <location>
        <begin position="8"/>
        <end position="71"/>
    </location>
</feature>
<dbReference type="InterPro" id="IPR051257">
    <property type="entry name" value="Diverse_CBS-Domain"/>
</dbReference>
<dbReference type="PANTHER" id="PTHR43080">
    <property type="entry name" value="CBS DOMAIN-CONTAINING PROTEIN CBSX3, MITOCHONDRIAL"/>
    <property type="match status" value="1"/>
</dbReference>
<dbReference type="Proteomes" id="UP000295030">
    <property type="component" value="Unassembled WGS sequence"/>
</dbReference>